<evidence type="ECO:0000313" key="1">
    <source>
        <dbReference type="EMBL" id="UJG43701.1"/>
    </source>
</evidence>
<dbReference type="Gene3D" id="1.10.10.10">
    <property type="entry name" value="Winged helix-like DNA-binding domain superfamily/Winged helix DNA-binding domain"/>
    <property type="match status" value="1"/>
</dbReference>
<accession>A0A9Y1BRL9</accession>
<gene>
    <name evidence="1" type="ORF">K9W46_00620</name>
</gene>
<organism evidence="1">
    <name type="scientific">Candidatus Heimdallarchaeum endolithica</name>
    <dbReference type="NCBI Taxonomy" id="2876572"/>
    <lineage>
        <taxon>Archaea</taxon>
        <taxon>Promethearchaeati</taxon>
        <taxon>Candidatus Heimdallarchaeota</taxon>
        <taxon>Candidatus Heimdallarchaeia (ex Rinke et al. 2021) (nom. nud.)</taxon>
        <taxon>Candidatus Heimdallarchaeales</taxon>
        <taxon>Candidatus Heimdallarchaeaceae</taxon>
        <taxon>Candidatus Heimdallarchaeum</taxon>
    </lineage>
</organism>
<dbReference type="InterPro" id="IPR036388">
    <property type="entry name" value="WH-like_DNA-bd_sf"/>
</dbReference>
<sequence length="294" mass="34148">MDALISINWLGLEILTILKNSNEPLYKSEIIHIIRSKYPSLGSKPDSSFYAIFEKLKQEKLIKDEQIKGQGYRSYLSITEYGKKQIGFMLNWSLGALMDGVSKKIAIELNNDCRKYMECSKELTFGTISSGNQQLLIPNLCTKCVNAGPKEKFNRYNILMPEAHETPIESYQNIRAKYNEIPLKDKLLDRFLSTINLGLLDDNDSLEFLCETKRILKEGGKAGFFEFRYFESYLMDAIETETKGFSFFFARNIKEGKLKKFKKEELEELFFKVFGKENVQINDFKEFYFVIATK</sequence>
<name>A0A9Y1BRL9_9ARCH</name>
<dbReference type="EMBL" id="CP084167">
    <property type="protein sequence ID" value="UJG43701.1"/>
    <property type="molecule type" value="Genomic_DNA"/>
</dbReference>
<dbReference type="SUPFAM" id="SSF46785">
    <property type="entry name" value="Winged helix' DNA-binding domain"/>
    <property type="match status" value="1"/>
</dbReference>
<protein>
    <submittedName>
        <fullName evidence="1">Helix-turn-helix transcriptional regulator</fullName>
    </submittedName>
</protein>
<dbReference type="AlphaFoldDB" id="A0A9Y1BRL9"/>
<dbReference type="InterPro" id="IPR036390">
    <property type="entry name" value="WH_DNA-bd_sf"/>
</dbReference>
<dbReference type="Proteomes" id="UP001200513">
    <property type="component" value="Chromosome"/>
</dbReference>
<proteinExistence type="predicted"/>
<reference evidence="1" key="1">
    <citation type="journal article" date="2022" name="Nat. Microbiol.">
        <title>Unique mobile elements and scalable gene flow at the prokaryote-eukaryote boundary revealed by circularized Asgard archaea genomes.</title>
        <authorList>
            <person name="Wu F."/>
            <person name="Speth D.R."/>
            <person name="Philosof A."/>
            <person name="Cremiere A."/>
            <person name="Narayanan A."/>
            <person name="Barco R.A."/>
            <person name="Connon S.A."/>
            <person name="Amend J.P."/>
            <person name="Antoshechkin I.A."/>
            <person name="Orphan V.J."/>
        </authorList>
    </citation>
    <scope>NUCLEOTIDE SEQUENCE</scope>
    <source>
        <strain evidence="1">PR6</strain>
    </source>
</reference>